<dbReference type="SMART" id="SM00100">
    <property type="entry name" value="cNMP"/>
    <property type="match status" value="1"/>
</dbReference>
<evidence type="ECO:0000256" key="1">
    <source>
        <dbReference type="ARBA" id="ARBA00023015"/>
    </source>
</evidence>
<dbReference type="GO" id="GO:0003700">
    <property type="term" value="F:DNA-binding transcription factor activity"/>
    <property type="evidence" value="ECO:0007669"/>
    <property type="project" value="TreeGrafter"/>
</dbReference>
<dbReference type="Gene3D" id="1.10.10.10">
    <property type="entry name" value="Winged helix-like DNA-binding domain superfamily/Winged helix DNA-binding domain"/>
    <property type="match status" value="1"/>
</dbReference>
<dbReference type="InterPro" id="IPR036390">
    <property type="entry name" value="WH_DNA-bd_sf"/>
</dbReference>
<dbReference type="PANTHER" id="PTHR24567:SF74">
    <property type="entry name" value="HTH-TYPE TRANSCRIPTIONAL REGULATOR ARCR"/>
    <property type="match status" value="1"/>
</dbReference>
<dbReference type="InterPro" id="IPR014710">
    <property type="entry name" value="RmlC-like_jellyroll"/>
</dbReference>
<accession>A0A5C6BC99</accession>
<evidence type="ECO:0000313" key="6">
    <source>
        <dbReference type="EMBL" id="TWU08919.1"/>
    </source>
</evidence>
<protein>
    <submittedName>
        <fullName evidence="6">cAMP receptor protein</fullName>
    </submittedName>
</protein>
<dbReference type="OrthoDB" id="9812325at2"/>
<evidence type="ECO:0000256" key="2">
    <source>
        <dbReference type="ARBA" id="ARBA00023125"/>
    </source>
</evidence>
<dbReference type="EMBL" id="SJPP01000002">
    <property type="protein sequence ID" value="TWU08919.1"/>
    <property type="molecule type" value="Genomic_DNA"/>
</dbReference>
<keyword evidence="1" id="KW-0805">Transcription regulation</keyword>
<evidence type="ECO:0000259" key="4">
    <source>
        <dbReference type="PROSITE" id="PS50042"/>
    </source>
</evidence>
<evidence type="ECO:0000313" key="7">
    <source>
        <dbReference type="Proteomes" id="UP000320735"/>
    </source>
</evidence>
<sequence length="244" mass="27400">MDQITRGLRNCETLKALTRAQRLQLAENSRIQVIPHKTLVYRATDQSQHVYLLVSGQVRVAHVNDGGKQSILMLVMPGRLFGEMAICHTGPREESCEVIQDSTVVSIPVTALRGVMQENGNLSIDIITLFGARRRRIEGRLKSVLFQKHRQRLMQLLLELAEDYGTPQGNGIRIAMGLSYQELGSLIGASRETIKSILGELRNERLLSIDRSEIVITHPAFFCAERLSDAGNDFCSPTHRLQQR</sequence>
<dbReference type="SUPFAM" id="SSF46785">
    <property type="entry name" value="Winged helix' DNA-binding domain"/>
    <property type="match status" value="1"/>
</dbReference>
<dbReference type="Proteomes" id="UP000320735">
    <property type="component" value="Unassembled WGS sequence"/>
</dbReference>
<name>A0A5C6BC99_9PLAN</name>
<dbReference type="InterPro" id="IPR018490">
    <property type="entry name" value="cNMP-bd_dom_sf"/>
</dbReference>
<comment type="caution">
    <text evidence="6">The sequence shown here is derived from an EMBL/GenBank/DDBJ whole genome shotgun (WGS) entry which is preliminary data.</text>
</comment>
<gene>
    <name evidence="6" type="primary">crp_1</name>
    <name evidence="6" type="ORF">CA54_41580</name>
</gene>
<dbReference type="SMART" id="SM00419">
    <property type="entry name" value="HTH_CRP"/>
    <property type="match status" value="1"/>
</dbReference>
<dbReference type="RefSeq" id="WP_146372697.1">
    <property type="nucleotide sequence ID" value="NZ_SJPP01000002.1"/>
</dbReference>
<organism evidence="6 7">
    <name type="scientific">Symmachiella macrocystis</name>
    <dbReference type="NCBI Taxonomy" id="2527985"/>
    <lineage>
        <taxon>Bacteria</taxon>
        <taxon>Pseudomonadati</taxon>
        <taxon>Planctomycetota</taxon>
        <taxon>Planctomycetia</taxon>
        <taxon>Planctomycetales</taxon>
        <taxon>Planctomycetaceae</taxon>
        <taxon>Symmachiella</taxon>
    </lineage>
</organism>
<evidence type="ECO:0000259" key="5">
    <source>
        <dbReference type="PROSITE" id="PS51063"/>
    </source>
</evidence>
<dbReference type="Pfam" id="PF13545">
    <property type="entry name" value="HTH_Crp_2"/>
    <property type="match status" value="1"/>
</dbReference>
<dbReference type="GO" id="GO:0005829">
    <property type="term" value="C:cytosol"/>
    <property type="evidence" value="ECO:0007669"/>
    <property type="project" value="TreeGrafter"/>
</dbReference>
<dbReference type="Pfam" id="PF00027">
    <property type="entry name" value="cNMP_binding"/>
    <property type="match status" value="1"/>
</dbReference>
<dbReference type="InterPro" id="IPR000595">
    <property type="entry name" value="cNMP-bd_dom"/>
</dbReference>
<dbReference type="PROSITE" id="PS50042">
    <property type="entry name" value="CNMP_BINDING_3"/>
    <property type="match status" value="1"/>
</dbReference>
<feature type="domain" description="Cyclic nucleotide-binding" evidence="4">
    <location>
        <begin position="13"/>
        <end position="133"/>
    </location>
</feature>
<keyword evidence="2" id="KW-0238">DNA-binding</keyword>
<reference evidence="6 7" key="1">
    <citation type="submission" date="2019-02" db="EMBL/GenBank/DDBJ databases">
        <title>Deep-cultivation of Planctomycetes and their phenomic and genomic characterization uncovers novel biology.</title>
        <authorList>
            <person name="Wiegand S."/>
            <person name="Jogler M."/>
            <person name="Boedeker C."/>
            <person name="Pinto D."/>
            <person name="Vollmers J."/>
            <person name="Rivas-Marin E."/>
            <person name="Kohn T."/>
            <person name="Peeters S.H."/>
            <person name="Heuer A."/>
            <person name="Rast P."/>
            <person name="Oberbeckmann S."/>
            <person name="Bunk B."/>
            <person name="Jeske O."/>
            <person name="Meyerdierks A."/>
            <person name="Storesund J.E."/>
            <person name="Kallscheuer N."/>
            <person name="Luecker S."/>
            <person name="Lage O.M."/>
            <person name="Pohl T."/>
            <person name="Merkel B.J."/>
            <person name="Hornburger P."/>
            <person name="Mueller R.-W."/>
            <person name="Bruemmer F."/>
            <person name="Labrenz M."/>
            <person name="Spormann A.M."/>
            <person name="Op Den Camp H."/>
            <person name="Overmann J."/>
            <person name="Amann R."/>
            <person name="Jetten M.S.M."/>
            <person name="Mascher T."/>
            <person name="Medema M.H."/>
            <person name="Devos D.P."/>
            <person name="Kaster A.-K."/>
            <person name="Ovreas L."/>
            <person name="Rohde M."/>
            <person name="Galperin M.Y."/>
            <person name="Jogler C."/>
        </authorList>
    </citation>
    <scope>NUCLEOTIDE SEQUENCE [LARGE SCALE GENOMIC DNA]</scope>
    <source>
        <strain evidence="6 7">CA54</strain>
    </source>
</reference>
<dbReference type="GO" id="GO:0003677">
    <property type="term" value="F:DNA binding"/>
    <property type="evidence" value="ECO:0007669"/>
    <property type="project" value="UniProtKB-KW"/>
</dbReference>
<dbReference type="PROSITE" id="PS51063">
    <property type="entry name" value="HTH_CRP_2"/>
    <property type="match status" value="1"/>
</dbReference>
<dbReference type="InterPro" id="IPR050397">
    <property type="entry name" value="Env_Response_Regulators"/>
</dbReference>
<keyword evidence="6" id="KW-0675">Receptor</keyword>
<keyword evidence="3" id="KW-0804">Transcription</keyword>
<feature type="domain" description="HTH crp-type" evidence="5">
    <location>
        <begin position="147"/>
        <end position="220"/>
    </location>
</feature>
<dbReference type="AlphaFoldDB" id="A0A5C6BC99"/>
<dbReference type="InterPro" id="IPR036388">
    <property type="entry name" value="WH-like_DNA-bd_sf"/>
</dbReference>
<dbReference type="PANTHER" id="PTHR24567">
    <property type="entry name" value="CRP FAMILY TRANSCRIPTIONAL REGULATORY PROTEIN"/>
    <property type="match status" value="1"/>
</dbReference>
<dbReference type="Gene3D" id="2.60.120.10">
    <property type="entry name" value="Jelly Rolls"/>
    <property type="match status" value="1"/>
</dbReference>
<dbReference type="CDD" id="cd00038">
    <property type="entry name" value="CAP_ED"/>
    <property type="match status" value="1"/>
</dbReference>
<evidence type="ECO:0000256" key="3">
    <source>
        <dbReference type="ARBA" id="ARBA00023163"/>
    </source>
</evidence>
<keyword evidence="7" id="KW-1185">Reference proteome</keyword>
<proteinExistence type="predicted"/>
<dbReference type="SUPFAM" id="SSF51206">
    <property type="entry name" value="cAMP-binding domain-like"/>
    <property type="match status" value="1"/>
</dbReference>
<dbReference type="InterPro" id="IPR012318">
    <property type="entry name" value="HTH_CRP"/>
</dbReference>